<dbReference type="EMBL" id="JAUSWA010000066">
    <property type="protein sequence ID" value="MDQ0497280.1"/>
    <property type="molecule type" value="Genomic_DNA"/>
</dbReference>
<name>A0ABU0L7M4_9BACL</name>
<comment type="caution">
    <text evidence="1">The sequence shown here is derived from an EMBL/GenBank/DDBJ whole genome shotgun (WGS) entry which is preliminary data.</text>
</comment>
<evidence type="ECO:0000313" key="1">
    <source>
        <dbReference type="EMBL" id="MDQ0497280.1"/>
    </source>
</evidence>
<reference evidence="1 2" key="1">
    <citation type="submission" date="2023-07" db="EMBL/GenBank/DDBJ databases">
        <title>Genomic Encyclopedia of Type Strains, Phase IV (KMG-IV): sequencing the most valuable type-strain genomes for metagenomic binning, comparative biology and taxonomic classification.</title>
        <authorList>
            <person name="Goeker M."/>
        </authorList>
    </citation>
    <scope>NUCLEOTIDE SEQUENCE [LARGE SCALE GENOMIC DNA]</scope>
    <source>
        <strain evidence="1 2">DSM 14914</strain>
    </source>
</reference>
<proteinExistence type="predicted"/>
<gene>
    <name evidence="1" type="ORF">QOZ95_005499</name>
</gene>
<sequence>MNWKSSTDLNPFGNGQMQILKKAGCLLTFFFLSQCKPPSAARLAAN</sequence>
<accession>A0ABU0L7M4</accession>
<keyword evidence="2" id="KW-1185">Reference proteome</keyword>
<dbReference type="Proteomes" id="UP001242811">
    <property type="component" value="Unassembled WGS sequence"/>
</dbReference>
<protein>
    <submittedName>
        <fullName evidence="1">Uncharacterized protein</fullName>
    </submittedName>
</protein>
<organism evidence="1 2">
    <name type="scientific">Paenibacillus brasilensis</name>
    <dbReference type="NCBI Taxonomy" id="128574"/>
    <lineage>
        <taxon>Bacteria</taxon>
        <taxon>Bacillati</taxon>
        <taxon>Bacillota</taxon>
        <taxon>Bacilli</taxon>
        <taxon>Bacillales</taxon>
        <taxon>Paenibacillaceae</taxon>
        <taxon>Paenibacillus</taxon>
    </lineage>
</organism>
<evidence type="ECO:0000313" key="2">
    <source>
        <dbReference type="Proteomes" id="UP001242811"/>
    </source>
</evidence>